<feature type="compositionally biased region" description="Low complexity" evidence="4">
    <location>
        <begin position="200"/>
        <end position="211"/>
    </location>
</feature>
<evidence type="ECO:0000313" key="7">
    <source>
        <dbReference type="Proteomes" id="UP000268350"/>
    </source>
</evidence>
<feature type="compositionally biased region" description="Polar residues" evidence="4">
    <location>
        <begin position="259"/>
        <end position="273"/>
    </location>
</feature>
<dbReference type="InterPro" id="IPR001452">
    <property type="entry name" value="SH3_domain"/>
</dbReference>
<feature type="compositionally biased region" description="Low complexity" evidence="4">
    <location>
        <begin position="221"/>
        <end position="233"/>
    </location>
</feature>
<dbReference type="GO" id="GO:0071933">
    <property type="term" value="F:Arp2/3 complex binding"/>
    <property type="evidence" value="ECO:0007669"/>
    <property type="project" value="TreeGrafter"/>
</dbReference>
<feature type="compositionally biased region" description="Low complexity" evidence="4">
    <location>
        <begin position="279"/>
        <end position="307"/>
    </location>
</feature>
<dbReference type="GO" id="GO:0006897">
    <property type="term" value="P:endocytosis"/>
    <property type="evidence" value="ECO:0007669"/>
    <property type="project" value="TreeGrafter"/>
</dbReference>
<feature type="domain" description="SH3" evidence="5">
    <location>
        <begin position="80"/>
        <end position="142"/>
    </location>
</feature>
<dbReference type="PANTHER" id="PTHR13357">
    <property type="entry name" value="SH3 ADAPTER PROTEIN SPIN90 NCK INTERACTING PROTEIN WITH SH3 DOMAIN"/>
    <property type="match status" value="1"/>
</dbReference>
<organism evidence="6 7">
    <name type="scientific">Drosophila guanche</name>
    <name type="common">Fruit fly</name>
    <dbReference type="NCBI Taxonomy" id="7266"/>
    <lineage>
        <taxon>Eukaryota</taxon>
        <taxon>Metazoa</taxon>
        <taxon>Ecdysozoa</taxon>
        <taxon>Arthropoda</taxon>
        <taxon>Hexapoda</taxon>
        <taxon>Insecta</taxon>
        <taxon>Pterygota</taxon>
        <taxon>Neoptera</taxon>
        <taxon>Endopterygota</taxon>
        <taxon>Diptera</taxon>
        <taxon>Brachycera</taxon>
        <taxon>Muscomorpha</taxon>
        <taxon>Ephydroidea</taxon>
        <taxon>Drosophilidae</taxon>
        <taxon>Drosophila</taxon>
        <taxon>Sophophora</taxon>
    </lineage>
</organism>
<dbReference type="Pfam" id="PF09431">
    <property type="entry name" value="SPIN90_LRD"/>
    <property type="match status" value="1"/>
</dbReference>
<dbReference type="InterPro" id="IPR030125">
    <property type="entry name" value="SPIN90/Ldb17"/>
</dbReference>
<evidence type="ECO:0000313" key="6">
    <source>
        <dbReference type="EMBL" id="SPP77877.1"/>
    </source>
</evidence>
<dbReference type="Proteomes" id="UP000268350">
    <property type="component" value="Unassembled WGS sequence"/>
</dbReference>
<evidence type="ECO:0000256" key="4">
    <source>
        <dbReference type="SAM" id="MobiDB-lite"/>
    </source>
</evidence>
<keyword evidence="7" id="KW-1185">Reference proteome</keyword>
<dbReference type="AlphaFoldDB" id="A0A3B0J740"/>
<dbReference type="PANTHER" id="PTHR13357:SF1">
    <property type="entry name" value="NCK-INTERACTING PROTEIN WITH SH3 DOMAIN"/>
    <property type="match status" value="1"/>
</dbReference>
<feature type="coiled-coil region" evidence="3">
    <location>
        <begin position="615"/>
        <end position="645"/>
    </location>
</feature>
<sequence>MQTSLGRRRQQSRNSSRSRSRTRDNRRRANNEPTVSFSKRCAQNMAAAAPTSPAAGAPSGAGAAAAAAGTSEGLSLGVGNGIEMLKALYDFQAVYPKTISFDEGEYFILYQTSARQRNWWQVVSMKGNIGFVPSNYVMKIKVEHDFLISFLNSSIESLEKCTDQEINGIMSKEELLDRLREKKNTMERLYAESSERDGDSSLSYSQSYSDKASSHRHSHPHQQPQTQSQSQAHSHSHSHAQHRHHSPPPAAQRLDMSRKSMSSPAVGCSQPQGQLMAESPSMGSMQMPSSSCTIQTPQQQQPLPAPPLVASTAATTAAATATATATSTKATTVAAAVPTVAAVAALADVAQDNSITSEPSETTTTTTTTSEDVVTTYKETSQLSTSQHHKPPNGSGSTASASASTSASGMKRSSSAGNGSMGSARNHHADGDGDADADAFAAGDEPDSTQEKSDDASAVPSDDVGNAIADSADNSQALDSIDSPSASPSRHRHTNIDGGAEAAALRVGDRASYIRGQLKVESSDVYQIVDALRRNTNLSFDLSCEALRVVLTSLEQLYNGSINPYLEAVAVHVTGKVATPKELLGITHDSKRLQYLFGQLADCKNDTEQRTWMLYEDEEDIIQFLEELVEILNNADENISCYEMSCDQYQMFINLVQYYQMETRWSIKRLLLRTFTAACHLDHIIVDILLTSVLPLEIVEDMKTHFSNLERFKQLVKMLTIVFSLGQPMPVNHQDYLGVHFASFLLEIVEGNNPEQLVDMVIALILSFNQQFSENTYNVIIEAMQSLPTAKVFTEKLLLLLNREDDPTRLLKHPNEHMNTVLRMFIDIFSHPDTAGMFYSNDIKVLIDIVVRQLSDLDAGSATRPCYLELCRRILRNTNYQEHEHRKHDLMKIFTRIFCEETECSASDQQLVREIANEFPQLFKA</sequence>
<dbReference type="InterPro" id="IPR018556">
    <property type="entry name" value="SPIN90/Ldb17_LRD"/>
</dbReference>
<dbReference type="PROSITE" id="PS50002">
    <property type="entry name" value="SH3"/>
    <property type="match status" value="1"/>
</dbReference>
<dbReference type="SMART" id="SM00326">
    <property type="entry name" value="SH3"/>
    <property type="match status" value="1"/>
</dbReference>
<evidence type="ECO:0000256" key="2">
    <source>
        <dbReference type="PROSITE-ProRule" id="PRU00192"/>
    </source>
</evidence>
<evidence type="ECO:0000256" key="1">
    <source>
        <dbReference type="ARBA" id="ARBA00022443"/>
    </source>
</evidence>
<feature type="compositionally biased region" description="Low complexity" evidence="4">
    <location>
        <begin position="356"/>
        <end position="373"/>
    </location>
</feature>
<evidence type="ECO:0000256" key="3">
    <source>
        <dbReference type="SAM" id="Coils"/>
    </source>
</evidence>
<feature type="compositionally biased region" description="Basic residues" evidence="4">
    <location>
        <begin position="234"/>
        <end position="246"/>
    </location>
</feature>
<feature type="region of interest" description="Disordered" evidence="4">
    <location>
        <begin position="1"/>
        <end position="37"/>
    </location>
</feature>
<dbReference type="SUPFAM" id="SSF50044">
    <property type="entry name" value="SH3-domain"/>
    <property type="match status" value="1"/>
</dbReference>
<keyword evidence="3" id="KW-0175">Coiled coil</keyword>
<feature type="compositionally biased region" description="Basic and acidic residues" evidence="4">
    <location>
        <begin position="21"/>
        <end position="30"/>
    </location>
</feature>
<reference evidence="7" key="1">
    <citation type="submission" date="2018-01" db="EMBL/GenBank/DDBJ databases">
        <authorList>
            <person name="Alioto T."/>
            <person name="Alioto T."/>
        </authorList>
    </citation>
    <scope>NUCLEOTIDE SEQUENCE [LARGE SCALE GENOMIC DNA]</scope>
</reference>
<feature type="compositionally biased region" description="Polar residues" evidence="4">
    <location>
        <begin position="472"/>
        <end position="488"/>
    </location>
</feature>
<feature type="compositionally biased region" description="Basic and acidic residues" evidence="4">
    <location>
        <begin position="190"/>
        <end position="199"/>
    </location>
</feature>
<dbReference type="OrthoDB" id="445362at2759"/>
<feature type="compositionally biased region" description="Low complexity" evidence="4">
    <location>
        <begin position="394"/>
        <end position="424"/>
    </location>
</feature>
<feature type="region of interest" description="Disordered" evidence="4">
    <location>
        <begin position="354"/>
        <end position="373"/>
    </location>
</feature>
<dbReference type="Gene3D" id="2.30.30.40">
    <property type="entry name" value="SH3 Domains"/>
    <property type="match status" value="1"/>
</dbReference>
<gene>
    <name evidence="6" type="ORF">DGUA_6G010431</name>
</gene>
<keyword evidence="1 2" id="KW-0728">SH3 domain</keyword>
<dbReference type="Pfam" id="PF00018">
    <property type="entry name" value="SH3_1"/>
    <property type="match status" value="1"/>
</dbReference>
<dbReference type="InterPro" id="IPR035514">
    <property type="entry name" value="SPIN90_SH3"/>
</dbReference>
<protein>
    <submittedName>
        <fullName evidence="6">Blast:NCK-interacting protein with SH3 domain</fullName>
    </submittedName>
</protein>
<accession>A0A3B0J740</accession>
<dbReference type="InterPro" id="IPR036028">
    <property type="entry name" value="SH3-like_dom_sf"/>
</dbReference>
<dbReference type="CDD" id="cd11849">
    <property type="entry name" value="SH3_SPIN90"/>
    <property type="match status" value="1"/>
</dbReference>
<feature type="region of interest" description="Disordered" evidence="4">
    <location>
        <begin position="379"/>
        <end position="496"/>
    </location>
</feature>
<evidence type="ECO:0000259" key="5">
    <source>
        <dbReference type="PROSITE" id="PS50002"/>
    </source>
</evidence>
<feature type="region of interest" description="Disordered" evidence="4">
    <location>
        <begin position="190"/>
        <end position="307"/>
    </location>
</feature>
<dbReference type="STRING" id="7266.A0A3B0J740"/>
<dbReference type="EMBL" id="OUUW01000003">
    <property type="protein sequence ID" value="SPP77877.1"/>
    <property type="molecule type" value="Genomic_DNA"/>
</dbReference>
<feature type="compositionally biased region" description="Basic residues" evidence="4">
    <location>
        <begin position="1"/>
        <end position="20"/>
    </location>
</feature>
<proteinExistence type="predicted"/>
<name>A0A3B0J740_DROGU</name>